<dbReference type="AlphaFoldDB" id="A0A4V3RRI5"/>
<keyword evidence="1 4" id="KW-0489">Methyltransferase</keyword>
<accession>A0A4V3RRI5</accession>
<dbReference type="SUPFAM" id="SSF53335">
    <property type="entry name" value="S-adenosyl-L-methionine-dependent methyltransferases"/>
    <property type="match status" value="1"/>
</dbReference>
<keyword evidence="7" id="KW-1185">Reference proteome</keyword>
<gene>
    <name evidence="6" type="primary">rlmD</name>
    <name evidence="6" type="ORF">E5334_01485</name>
</gene>
<dbReference type="Proteomes" id="UP000310263">
    <property type="component" value="Unassembled WGS sequence"/>
</dbReference>
<feature type="binding site" evidence="4">
    <location>
        <position position="325"/>
    </location>
    <ligand>
        <name>S-adenosyl-L-methionine</name>
        <dbReference type="ChEBI" id="CHEBI:59789"/>
    </ligand>
</feature>
<evidence type="ECO:0000256" key="3">
    <source>
        <dbReference type="ARBA" id="ARBA00022691"/>
    </source>
</evidence>
<dbReference type="Gene3D" id="3.40.50.150">
    <property type="entry name" value="Vaccinia Virus protein VP39"/>
    <property type="match status" value="1"/>
</dbReference>
<dbReference type="RefSeq" id="WP_136011828.1">
    <property type="nucleotide sequence ID" value="NZ_SRYE01000001.1"/>
</dbReference>
<keyword evidence="3 4" id="KW-0949">S-adenosyl-L-methionine</keyword>
<dbReference type="Gene3D" id="2.40.50.1070">
    <property type="match status" value="1"/>
</dbReference>
<comment type="caution">
    <text evidence="6">The sequence shown here is derived from an EMBL/GenBank/DDBJ whole genome shotgun (WGS) entry which is preliminary data.</text>
</comment>
<dbReference type="PROSITE" id="PS51687">
    <property type="entry name" value="SAM_MT_RNA_M5U"/>
    <property type="match status" value="1"/>
</dbReference>
<dbReference type="FunFam" id="3.40.50.150:FF:000009">
    <property type="entry name" value="23S rRNA (Uracil(1939)-C(5))-methyltransferase RlmD"/>
    <property type="match status" value="1"/>
</dbReference>
<evidence type="ECO:0000256" key="2">
    <source>
        <dbReference type="ARBA" id="ARBA00022679"/>
    </source>
</evidence>
<feature type="binding site" evidence="4">
    <location>
        <position position="224"/>
    </location>
    <ligand>
        <name>S-adenosyl-L-methionine</name>
        <dbReference type="ChEBI" id="CHEBI:59789"/>
    </ligand>
</feature>
<sequence>MGFRTLTCPIAKECGGCEWLAVPYPIQLRRKREAVEELFRDYLEDARHGATVDELRIYGMDDPVAFRHKAATPFAPGKRGFVRSGFYARGTHRIVPCSACLTEDPRCRPILNAVARISSELGIRAYDEDKGTGLLRHGVVRTGWKSNEGLLTLVTNGDSFPHAKELAKAVAQKAKVRLSVVQNVNQRRTNAILGFKNKTLLGSGVMHDRLLDVEFTVGPTSFYQTNPEQTEVLYSLAIAQSRLDAGMRVLDAYCGIGTIGLCAAHQVEGLEVVGVERVEGAVADARRNAKANGLEQQARFVCADATSYMIDAARAGRKFDGVILDPPRAGSTSEFLSALCTLAPERVVYVSCNPQTQRRDVDLLVRQGYELDALAVVDLFPQTKHAETVAVLSRKSASKSFIPVSISPKDMGLSEEKEQPTYANICDYVQKTHGMKVSSLYVAQMKAECGLETQADRSGDKKQPKCPPEKREAILDAFRHFGLMGEDETEK</sequence>
<evidence type="ECO:0000256" key="4">
    <source>
        <dbReference type="PROSITE-ProRule" id="PRU01024"/>
    </source>
</evidence>
<evidence type="ECO:0000256" key="1">
    <source>
        <dbReference type="ARBA" id="ARBA00022603"/>
    </source>
</evidence>
<comment type="similarity">
    <text evidence="4">Belongs to the class I-like SAM-binding methyltransferase superfamily. RNA M5U methyltransferase family.</text>
</comment>
<feature type="active site" description="Nucleophile" evidence="4">
    <location>
        <position position="352"/>
    </location>
</feature>
<dbReference type="Pfam" id="PF05958">
    <property type="entry name" value="tRNA_U5-meth_tr"/>
    <property type="match status" value="1"/>
</dbReference>
<dbReference type="InterPro" id="IPR010280">
    <property type="entry name" value="U5_MeTrfase_fam"/>
</dbReference>
<feature type="binding site" evidence="4">
    <location>
        <position position="276"/>
    </location>
    <ligand>
        <name>S-adenosyl-L-methionine</name>
        <dbReference type="ChEBI" id="CHEBI:59789"/>
    </ligand>
</feature>
<dbReference type="EMBL" id="SRYE01000001">
    <property type="protein sequence ID" value="TGY63510.1"/>
    <property type="molecule type" value="Genomic_DNA"/>
</dbReference>
<feature type="binding site" evidence="4">
    <location>
        <position position="253"/>
    </location>
    <ligand>
        <name>S-adenosyl-L-methionine</name>
        <dbReference type="ChEBI" id="CHEBI:59789"/>
    </ligand>
</feature>
<proteinExistence type="inferred from homology"/>
<dbReference type="OrthoDB" id="9804590at2"/>
<dbReference type="PANTHER" id="PTHR11061:SF30">
    <property type="entry name" value="TRNA (URACIL(54)-C(5))-METHYLTRANSFERASE"/>
    <property type="match status" value="1"/>
</dbReference>
<dbReference type="GO" id="GO:0070475">
    <property type="term" value="P:rRNA base methylation"/>
    <property type="evidence" value="ECO:0007669"/>
    <property type="project" value="TreeGrafter"/>
</dbReference>
<keyword evidence="2 4" id="KW-0808">Transferase</keyword>
<evidence type="ECO:0000313" key="6">
    <source>
        <dbReference type="EMBL" id="TGY63510.1"/>
    </source>
</evidence>
<dbReference type="NCBIfam" id="TIGR00479">
    <property type="entry name" value="rumA"/>
    <property type="match status" value="1"/>
</dbReference>
<dbReference type="CDD" id="cd02440">
    <property type="entry name" value="AdoMet_MTases"/>
    <property type="match status" value="1"/>
</dbReference>
<organism evidence="6 7">
    <name type="scientific">Muricaecibacterium torontonense</name>
    <dbReference type="NCBI Taxonomy" id="3032871"/>
    <lineage>
        <taxon>Bacteria</taxon>
        <taxon>Bacillati</taxon>
        <taxon>Actinomycetota</taxon>
        <taxon>Coriobacteriia</taxon>
        <taxon>Coriobacteriales</taxon>
        <taxon>Atopobiaceae</taxon>
        <taxon>Muricaecibacterium</taxon>
    </lineage>
</organism>
<reference evidence="6 7" key="1">
    <citation type="submission" date="2019-04" db="EMBL/GenBank/DDBJ databases">
        <title>Microbes associate with the intestines of laboratory mice.</title>
        <authorList>
            <person name="Navarre W."/>
            <person name="Wong E."/>
            <person name="Huang K."/>
            <person name="Tropini C."/>
            <person name="Ng K."/>
            <person name="Yu B."/>
        </authorList>
    </citation>
    <scope>NUCLEOTIDE SEQUENCE [LARGE SCALE GENOMIC DNA]</scope>
    <source>
        <strain evidence="6 7">NM07_P-09</strain>
    </source>
</reference>
<protein>
    <submittedName>
        <fullName evidence="6">23S rRNA (Uracil(1939)-C(5))-methyltransferase RlmD</fullName>
        <ecNumber evidence="6">2.1.1.190</ecNumber>
    </submittedName>
</protein>
<dbReference type="EC" id="2.1.1.190" evidence="6"/>
<evidence type="ECO:0000256" key="5">
    <source>
        <dbReference type="PROSITE-ProRule" id="PRU10015"/>
    </source>
</evidence>
<dbReference type="PANTHER" id="PTHR11061">
    <property type="entry name" value="RNA M5U METHYLTRANSFERASE"/>
    <property type="match status" value="1"/>
</dbReference>
<feature type="active site" evidence="5">
    <location>
        <position position="352"/>
    </location>
</feature>
<dbReference type="FunFam" id="2.40.50.1070:FF:000003">
    <property type="entry name" value="23S rRNA (Uracil-5-)-methyltransferase RumA"/>
    <property type="match status" value="1"/>
</dbReference>
<name>A0A4V3RRI5_9ACTN</name>
<dbReference type="PROSITE" id="PS01230">
    <property type="entry name" value="TRMA_1"/>
    <property type="match status" value="1"/>
</dbReference>
<evidence type="ECO:0000313" key="7">
    <source>
        <dbReference type="Proteomes" id="UP000310263"/>
    </source>
</evidence>
<dbReference type="InterPro" id="IPR030390">
    <property type="entry name" value="MeTrfase_TrmA_AS"/>
</dbReference>
<dbReference type="InterPro" id="IPR029063">
    <property type="entry name" value="SAM-dependent_MTases_sf"/>
</dbReference>
<dbReference type="GO" id="GO:0070041">
    <property type="term" value="F:rRNA (uridine-C5-)-methyltransferase activity"/>
    <property type="evidence" value="ECO:0007669"/>
    <property type="project" value="TreeGrafter"/>
</dbReference>